<comment type="subcellular location">
    <subcellularLocation>
        <location evidence="1">Membrane</location>
    </subcellularLocation>
</comment>
<dbReference type="InterPro" id="IPR001128">
    <property type="entry name" value="Cyt_P450"/>
</dbReference>
<sequence>MEWSVLLSFYACTGVVSWLLILSFLRYLFCKLCLKPAGVPWELEKQHIRGPLPSFILGNIPEMEWIQSMAVKSLNSCKHFDPLPALDYSQTLFPYFKHWTNQYGKTFFFRLGSVKLLYVADPHLVKEVNICKSLDLGKPVYLQKDRGPLLGKGLITTSGAVWSHQRRTITPQLYMDKVKDIFNVIVESAGKLVKTWESMIESEGGIADVRVDDYVRSYTTEIISKMMFGSDYGKGVEMRHKCKALIDAMAQPTILSGLPFARLISSHQKEYGGLKLEKDIYSMIIDIARKHGQAKSGDLIDILKDGSKHGELGPSTPDQFIVDNCKDVYLAAFEVTGIAAIWGLMLLAAHPEWQARARSEVLEVCGGHPLDANVLSKMKMRMVIQEVLRLYPGVAFASRQALEDVRIGKLLVPKGVCIWLWMPALHRDPELWGPDADKFDPGRFANGVSGACKSPQAYIPFGVGNPVCPGQYLAFTEMKVLFALVLSNFSLSLSPEYHHSPRL</sequence>
<evidence type="ECO:0000256" key="6">
    <source>
        <dbReference type="ARBA" id="ARBA00022989"/>
    </source>
</evidence>
<dbReference type="EMBL" id="JBAMMX010000015">
    <property type="protein sequence ID" value="KAK6926936.1"/>
    <property type="molecule type" value="Genomic_DNA"/>
</dbReference>
<evidence type="ECO:0000256" key="13">
    <source>
        <dbReference type="SAM" id="Phobius"/>
    </source>
</evidence>
<evidence type="ECO:0000256" key="3">
    <source>
        <dbReference type="ARBA" id="ARBA00022617"/>
    </source>
</evidence>
<keyword evidence="9 12" id="KW-0503">Monooxygenase</keyword>
<dbReference type="GO" id="GO:0020037">
    <property type="term" value="F:heme binding"/>
    <property type="evidence" value="ECO:0007669"/>
    <property type="project" value="InterPro"/>
</dbReference>
<dbReference type="InterPro" id="IPR036396">
    <property type="entry name" value="Cyt_P450_sf"/>
</dbReference>
<dbReference type="AlphaFoldDB" id="A0AAN8VB76"/>
<evidence type="ECO:0000256" key="7">
    <source>
        <dbReference type="ARBA" id="ARBA00023002"/>
    </source>
</evidence>
<evidence type="ECO:0000313" key="15">
    <source>
        <dbReference type="Proteomes" id="UP001370490"/>
    </source>
</evidence>
<feature type="binding site" description="axial binding residue" evidence="11">
    <location>
        <position position="468"/>
    </location>
    <ligand>
        <name>heme</name>
        <dbReference type="ChEBI" id="CHEBI:30413"/>
    </ligand>
    <ligandPart>
        <name>Fe</name>
        <dbReference type="ChEBI" id="CHEBI:18248"/>
    </ligandPart>
</feature>
<evidence type="ECO:0000256" key="1">
    <source>
        <dbReference type="ARBA" id="ARBA00004370"/>
    </source>
</evidence>
<dbReference type="PRINTS" id="PR00385">
    <property type="entry name" value="P450"/>
</dbReference>
<dbReference type="PROSITE" id="PS00086">
    <property type="entry name" value="CYTOCHROME_P450"/>
    <property type="match status" value="1"/>
</dbReference>
<evidence type="ECO:0000313" key="14">
    <source>
        <dbReference type="EMBL" id="KAK6926936.1"/>
    </source>
</evidence>
<organism evidence="14 15">
    <name type="scientific">Dillenia turbinata</name>
    <dbReference type="NCBI Taxonomy" id="194707"/>
    <lineage>
        <taxon>Eukaryota</taxon>
        <taxon>Viridiplantae</taxon>
        <taxon>Streptophyta</taxon>
        <taxon>Embryophyta</taxon>
        <taxon>Tracheophyta</taxon>
        <taxon>Spermatophyta</taxon>
        <taxon>Magnoliopsida</taxon>
        <taxon>eudicotyledons</taxon>
        <taxon>Gunneridae</taxon>
        <taxon>Pentapetalae</taxon>
        <taxon>Dilleniales</taxon>
        <taxon>Dilleniaceae</taxon>
        <taxon>Dillenia</taxon>
    </lineage>
</organism>
<proteinExistence type="inferred from homology"/>
<evidence type="ECO:0000256" key="8">
    <source>
        <dbReference type="ARBA" id="ARBA00023004"/>
    </source>
</evidence>
<evidence type="ECO:0000256" key="5">
    <source>
        <dbReference type="ARBA" id="ARBA00022723"/>
    </source>
</evidence>
<dbReference type="SUPFAM" id="SSF48264">
    <property type="entry name" value="Cytochrome P450"/>
    <property type="match status" value="1"/>
</dbReference>
<comment type="cofactor">
    <cofactor evidence="11">
        <name>heme</name>
        <dbReference type="ChEBI" id="CHEBI:30413"/>
    </cofactor>
</comment>
<dbReference type="InterPro" id="IPR017972">
    <property type="entry name" value="Cyt_P450_CS"/>
</dbReference>
<dbReference type="InterPro" id="IPR050665">
    <property type="entry name" value="Cytochrome_P450_Monooxygen"/>
</dbReference>
<keyword evidence="10 13" id="KW-0472">Membrane</keyword>
<comment type="similarity">
    <text evidence="2 12">Belongs to the cytochrome P450 family.</text>
</comment>
<dbReference type="PANTHER" id="PTHR24282">
    <property type="entry name" value="CYTOCHROME P450 FAMILY MEMBER"/>
    <property type="match status" value="1"/>
</dbReference>
<keyword evidence="15" id="KW-1185">Reference proteome</keyword>
<feature type="transmembrane region" description="Helical" evidence="13">
    <location>
        <begin position="7"/>
        <end position="29"/>
    </location>
</feature>
<dbReference type="GO" id="GO:0004497">
    <property type="term" value="F:monooxygenase activity"/>
    <property type="evidence" value="ECO:0007669"/>
    <property type="project" value="UniProtKB-KW"/>
</dbReference>
<dbReference type="GO" id="GO:0016020">
    <property type="term" value="C:membrane"/>
    <property type="evidence" value="ECO:0007669"/>
    <property type="project" value="UniProtKB-SubCell"/>
</dbReference>
<dbReference type="Proteomes" id="UP001370490">
    <property type="component" value="Unassembled WGS sequence"/>
</dbReference>
<dbReference type="InterPro" id="IPR002401">
    <property type="entry name" value="Cyt_P450_E_grp-I"/>
</dbReference>
<keyword evidence="8 11" id="KW-0408">Iron</keyword>
<keyword evidence="4 13" id="KW-0812">Transmembrane</keyword>
<reference evidence="14 15" key="1">
    <citation type="submission" date="2023-12" db="EMBL/GenBank/DDBJ databases">
        <title>A high-quality genome assembly for Dillenia turbinata (Dilleniales).</title>
        <authorList>
            <person name="Chanderbali A."/>
        </authorList>
    </citation>
    <scope>NUCLEOTIDE SEQUENCE [LARGE SCALE GENOMIC DNA]</scope>
    <source>
        <strain evidence="14">LSX21</strain>
        <tissue evidence="14">Leaf</tissue>
    </source>
</reference>
<dbReference type="Pfam" id="PF00067">
    <property type="entry name" value="p450"/>
    <property type="match status" value="1"/>
</dbReference>
<evidence type="ECO:0000256" key="12">
    <source>
        <dbReference type="RuleBase" id="RU000461"/>
    </source>
</evidence>
<feature type="non-terminal residue" evidence="14">
    <location>
        <position position="503"/>
    </location>
</feature>
<keyword evidence="7 12" id="KW-0560">Oxidoreductase</keyword>
<evidence type="ECO:0000256" key="9">
    <source>
        <dbReference type="ARBA" id="ARBA00023033"/>
    </source>
</evidence>
<dbReference type="PANTHER" id="PTHR24282:SF28">
    <property type="entry name" value="CYTOCHROME P450"/>
    <property type="match status" value="1"/>
</dbReference>
<evidence type="ECO:0000256" key="2">
    <source>
        <dbReference type="ARBA" id="ARBA00010617"/>
    </source>
</evidence>
<keyword evidence="5 11" id="KW-0479">Metal-binding</keyword>
<accession>A0AAN8VB76</accession>
<name>A0AAN8VB76_9MAGN</name>
<keyword evidence="6 13" id="KW-1133">Transmembrane helix</keyword>
<dbReference type="PRINTS" id="PR00463">
    <property type="entry name" value="EP450I"/>
</dbReference>
<keyword evidence="3 11" id="KW-0349">Heme</keyword>
<evidence type="ECO:0000256" key="11">
    <source>
        <dbReference type="PIRSR" id="PIRSR602401-1"/>
    </source>
</evidence>
<protein>
    <submittedName>
        <fullName evidence="14">Cytochrome P450</fullName>
    </submittedName>
</protein>
<comment type="caution">
    <text evidence="14">The sequence shown here is derived from an EMBL/GenBank/DDBJ whole genome shotgun (WGS) entry which is preliminary data.</text>
</comment>
<dbReference type="Gene3D" id="1.10.630.10">
    <property type="entry name" value="Cytochrome P450"/>
    <property type="match status" value="1"/>
</dbReference>
<gene>
    <name evidence="14" type="ORF">RJ641_008655</name>
</gene>
<evidence type="ECO:0000256" key="10">
    <source>
        <dbReference type="ARBA" id="ARBA00023136"/>
    </source>
</evidence>
<evidence type="ECO:0000256" key="4">
    <source>
        <dbReference type="ARBA" id="ARBA00022692"/>
    </source>
</evidence>
<dbReference type="GO" id="GO:0005506">
    <property type="term" value="F:iron ion binding"/>
    <property type="evidence" value="ECO:0007669"/>
    <property type="project" value="InterPro"/>
</dbReference>
<dbReference type="GO" id="GO:0016705">
    <property type="term" value="F:oxidoreductase activity, acting on paired donors, with incorporation or reduction of molecular oxygen"/>
    <property type="evidence" value="ECO:0007669"/>
    <property type="project" value="InterPro"/>
</dbReference>